<accession>A0A1R2BNL5</accession>
<name>A0A1R2BNL5_9CILI</name>
<keyword evidence="2" id="KW-1185">Reference proteome</keyword>
<sequence length="85" mass="10061">MNKMPIDDTRQLEIEMEMRASSRFTKEAFKRCILSMENKVLTQSEKKCINEYFEFNKSFNEEMVKGMSRICAERAADEMSSLVFK</sequence>
<organism evidence="1 2">
    <name type="scientific">Stentor coeruleus</name>
    <dbReference type="NCBI Taxonomy" id="5963"/>
    <lineage>
        <taxon>Eukaryota</taxon>
        <taxon>Sar</taxon>
        <taxon>Alveolata</taxon>
        <taxon>Ciliophora</taxon>
        <taxon>Postciliodesmatophora</taxon>
        <taxon>Heterotrichea</taxon>
        <taxon>Heterotrichida</taxon>
        <taxon>Stentoridae</taxon>
        <taxon>Stentor</taxon>
    </lineage>
</organism>
<gene>
    <name evidence="1" type="ORF">SteCoe_21864</name>
</gene>
<evidence type="ECO:0000313" key="2">
    <source>
        <dbReference type="Proteomes" id="UP000187209"/>
    </source>
</evidence>
<evidence type="ECO:0008006" key="3">
    <source>
        <dbReference type="Google" id="ProtNLM"/>
    </source>
</evidence>
<dbReference type="Gene3D" id="1.10.287.810">
    <property type="entry name" value="Mitochondrial import inner membrane translocase subunit tim13 like domains"/>
    <property type="match status" value="1"/>
</dbReference>
<evidence type="ECO:0000313" key="1">
    <source>
        <dbReference type="EMBL" id="OMJ78346.1"/>
    </source>
</evidence>
<dbReference type="AlphaFoldDB" id="A0A1R2BNL5"/>
<dbReference type="EMBL" id="MPUH01000526">
    <property type="protein sequence ID" value="OMJ78346.1"/>
    <property type="molecule type" value="Genomic_DNA"/>
</dbReference>
<dbReference type="InterPro" id="IPR035427">
    <property type="entry name" value="Tim10-like_dom_sf"/>
</dbReference>
<reference evidence="1 2" key="1">
    <citation type="submission" date="2016-11" db="EMBL/GenBank/DDBJ databases">
        <title>The macronuclear genome of Stentor coeruleus: a giant cell with tiny introns.</title>
        <authorList>
            <person name="Slabodnick M."/>
            <person name="Ruby J.G."/>
            <person name="Reiff S.B."/>
            <person name="Swart E.C."/>
            <person name="Gosai S."/>
            <person name="Prabakaran S."/>
            <person name="Witkowska E."/>
            <person name="Larue G.E."/>
            <person name="Fisher S."/>
            <person name="Freeman R.M."/>
            <person name="Gunawardena J."/>
            <person name="Chu W."/>
            <person name="Stover N.A."/>
            <person name="Gregory B.D."/>
            <person name="Nowacki M."/>
            <person name="Derisi J."/>
            <person name="Roy S.W."/>
            <person name="Marshall W.F."/>
            <person name="Sood P."/>
        </authorList>
    </citation>
    <scope>NUCLEOTIDE SEQUENCE [LARGE SCALE GENOMIC DNA]</scope>
    <source>
        <strain evidence="1">WM001</strain>
    </source>
</reference>
<dbReference type="Proteomes" id="UP000187209">
    <property type="component" value="Unassembled WGS sequence"/>
</dbReference>
<proteinExistence type="predicted"/>
<protein>
    <recommendedName>
        <fullName evidence="3">Tim10-like domain-containing protein</fullName>
    </recommendedName>
</protein>
<comment type="caution">
    <text evidence="1">The sequence shown here is derived from an EMBL/GenBank/DDBJ whole genome shotgun (WGS) entry which is preliminary data.</text>
</comment>